<dbReference type="SMART" id="SM00612">
    <property type="entry name" value="Kelch"/>
    <property type="match status" value="3"/>
</dbReference>
<evidence type="ECO:0000313" key="2">
    <source>
        <dbReference type="EMBL" id="GFU12467.1"/>
    </source>
</evidence>
<evidence type="ECO:0000313" key="3">
    <source>
        <dbReference type="Proteomes" id="UP000887013"/>
    </source>
</evidence>
<keyword evidence="3" id="KW-1185">Reference proteome</keyword>
<protein>
    <submittedName>
        <fullName evidence="2">Beta-scruin</fullName>
    </submittedName>
</protein>
<dbReference type="Proteomes" id="UP000887013">
    <property type="component" value="Unassembled WGS sequence"/>
</dbReference>
<dbReference type="Gene3D" id="2.120.10.80">
    <property type="entry name" value="Kelch-type beta propeller"/>
    <property type="match status" value="1"/>
</dbReference>
<feature type="non-terminal residue" evidence="2">
    <location>
        <position position="1"/>
    </location>
</feature>
<keyword evidence="1" id="KW-0880">Kelch repeat</keyword>
<accession>A0A8X6QDB1</accession>
<dbReference type="PANTHER" id="PTHR45632">
    <property type="entry name" value="LD33804P"/>
    <property type="match status" value="1"/>
</dbReference>
<organism evidence="2 3">
    <name type="scientific">Nephila pilipes</name>
    <name type="common">Giant wood spider</name>
    <name type="synonym">Nephila maculata</name>
    <dbReference type="NCBI Taxonomy" id="299642"/>
    <lineage>
        <taxon>Eukaryota</taxon>
        <taxon>Metazoa</taxon>
        <taxon>Ecdysozoa</taxon>
        <taxon>Arthropoda</taxon>
        <taxon>Chelicerata</taxon>
        <taxon>Arachnida</taxon>
        <taxon>Araneae</taxon>
        <taxon>Araneomorphae</taxon>
        <taxon>Entelegynae</taxon>
        <taxon>Araneoidea</taxon>
        <taxon>Nephilidae</taxon>
        <taxon>Nephila</taxon>
    </lineage>
</organism>
<dbReference type="InterPro" id="IPR015915">
    <property type="entry name" value="Kelch-typ_b-propeller"/>
</dbReference>
<dbReference type="OrthoDB" id="6425464at2759"/>
<dbReference type="InterPro" id="IPR006652">
    <property type="entry name" value="Kelch_1"/>
</dbReference>
<evidence type="ECO:0000256" key="1">
    <source>
        <dbReference type="ARBA" id="ARBA00022441"/>
    </source>
</evidence>
<dbReference type="EMBL" id="BMAW01078798">
    <property type="protein sequence ID" value="GFU12467.1"/>
    <property type="molecule type" value="Genomic_DNA"/>
</dbReference>
<dbReference type="AlphaFoldDB" id="A0A8X6QDB1"/>
<comment type="caution">
    <text evidence="2">The sequence shown here is derived from an EMBL/GenBank/DDBJ whole genome shotgun (WGS) entry which is preliminary data.</text>
</comment>
<dbReference type="SUPFAM" id="SSF117281">
    <property type="entry name" value="Kelch motif"/>
    <property type="match status" value="1"/>
</dbReference>
<reference evidence="2" key="1">
    <citation type="submission" date="2020-08" db="EMBL/GenBank/DDBJ databases">
        <title>Multicomponent nature underlies the extraordinary mechanical properties of spider dragline silk.</title>
        <authorList>
            <person name="Kono N."/>
            <person name="Nakamura H."/>
            <person name="Mori M."/>
            <person name="Yoshida Y."/>
            <person name="Ohtoshi R."/>
            <person name="Malay A.D."/>
            <person name="Moran D.A.P."/>
            <person name="Tomita M."/>
            <person name="Numata K."/>
            <person name="Arakawa K."/>
        </authorList>
    </citation>
    <scope>NUCLEOTIDE SEQUENCE</scope>
</reference>
<sequence length="214" mass="24812">DVMKKRPGSPITVGLSVKDKLFLSNLYIMGAFKYSRKSRGRNVIFNYDLKSRKWCVLTKCPVPRHDARMVATNRALYIIGGCNPLDHKRSSKLLPLRECYKYQFENKEWQLIAPMHHARALHAAVVFKNMILAIGGKNENDRLLSSIERYDVLLNSWEEVPEALPEPRMAMGVAAEGDYMWVVGGFTNIGRFHMVEDSVWCFDNTYKRYDDHFF</sequence>
<dbReference type="Pfam" id="PF24681">
    <property type="entry name" value="Kelch_KLHDC2_KLHL20_DRC7"/>
    <property type="match status" value="1"/>
</dbReference>
<name>A0A8X6QDB1_NEPPI</name>
<proteinExistence type="predicted"/>
<dbReference type="PANTHER" id="PTHR45632:SF5">
    <property type="entry name" value="KELCH-LIKE PROTEIN 22"/>
    <property type="match status" value="1"/>
</dbReference>
<gene>
    <name evidence="2" type="primary">SCRB_2</name>
    <name evidence="2" type="ORF">NPIL_483101</name>
</gene>